<protein>
    <recommendedName>
        <fullName evidence="1">SnoaL-like domain-containing protein</fullName>
    </recommendedName>
</protein>
<accession>A0A1X1UWG9</accession>
<dbReference type="InterPro" id="IPR032710">
    <property type="entry name" value="NTF2-like_dom_sf"/>
</dbReference>
<dbReference type="Proteomes" id="UP000194000">
    <property type="component" value="Unassembled WGS sequence"/>
</dbReference>
<evidence type="ECO:0000313" key="2">
    <source>
        <dbReference type="EMBL" id="ORV61155.1"/>
    </source>
</evidence>
<evidence type="ECO:0000313" key="3">
    <source>
        <dbReference type="Proteomes" id="UP000194000"/>
    </source>
</evidence>
<reference evidence="2 3" key="1">
    <citation type="submission" date="2016-01" db="EMBL/GenBank/DDBJ databases">
        <title>The new phylogeny of the genus Mycobacterium.</title>
        <authorList>
            <person name="Tarcisio F."/>
            <person name="Conor M."/>
            <person name="Antonella G."/>
            <person name="Elisabetta G."/>
            <person name="Giulia F.S."/>
            <person name="Sara T."/>
            <person name="Anna F."/>
            <person name="Clotilde B."/>
            <person name="Roberto B."/>
            <person name="Veronica D.S."/>
            <person name="Fabio R."/>
            <person name="Monica P."/>
            <person name="Olivier J."/>
            <person name="Enrico T."/>
            <person name="Nicola S."/>
        </authorList>
    </citation>
    <scope>NUCLEOTIDE SEQUENCE [LARGE SCALE GENOMIC DNA]</scope>
    <source>
        <strain evidence="2 3">DSM 45731</strain>
    </source>
</reference>
<comment type="caution">
    <text evidence="2">The sequence shown here is derived from an EMBL/GenBank/DDBJ whole genome shotgun (WGS) entry which is preliminary data.</text>
</comment>
<name>A0A1X1UWG9_9MYCO</name>
<dbReference type="RefSeq" id="WP_085196177.1">
    <property type="nucleotide sequence ID" value="NZ_JACKVI010000010.1"/>
</dbReference>
<gene>
    <name evidence="2" type="ORF">AWC06_12305</name>
</gene>
<dbReference type="Gene3D" id="3.10.450.50">
    <property type="match status" value="1"/>
</dbReference>
<dbReference type="OrthoDB" id="4726514at2"/>
<dbReference type="InterPro" id="IPR037401">
    <property type="entry name" value="SnoaL-like"/>
</dbReference>
<keyword evidence="3" id="KW-1185">Reference proteome</keyword>
<feature type="domain" description="SnoaL-like" evidence="1">
    <location>
        <begin position="17"/>
        <end position="122"/>
    </location>
</feature>
<sequence>MTTRSISEGALLAQEARFARAFANGDPAAVRDLYQPDVVYVSPTVRLFDWPTRIDGVERTLEFIALTIRGCEAIRYQAVEHAITPGGDAAFVRVQFDWTAGAERLRSTYVVIYRYRDGRIARQELYYDPSGKLERLGSD</sequence>
<dbReference type="SUPFAM" id="SSF54427">
    <property type="entry name" value="NTF2-like"/>
    <property type="match status" value="1"/>
</dbReference>
<organism evidence="2 3">
    <name type="scientific">Mycobacterium fragae</name>
    <dbReference type="NCBI Taxonomy" id="1260918"/>
    <lineage>
        <taxon>Bacteria</taxon>
        <taxon>Bacillati</taxon>
        <taxon>Actinomycetota</taxon>
        <taxon>Actinomycetes</taxon>
        <taxon>Mycobacteriales</taxon>
        <taxon>Mycobacteriaceae</taxon>
        <taxon>Mycobacterium</taxon>
    </lineage>
</organism>
<dbReference type="AlphaFoldDB" id="A0A1X1UWG9"/>
<proteinExistence type="predicted"/>
<evidence type="ECO:0000259" key="1">
    <source>
        <dbReference type="Pfam" id="PF12680"/>
    </source>
</evidence>
<dbReference type="EMBL" id="LQOW01000016">
    <property type="protein sequence ID" value="ORV61155.1"/>
    <property type="molecule type" value="Genomic_DNA"/>
</dbReference>
<dbReference type="Pfam" id="PF12680">
    <property type="entry name" value="SnoaL_2"/>
    <property type="match status" value="1"/>
</dbReference>